<proteinExistence type="predicted"/>
<dbReference type="EMBL" id="LR746269">
    <property type="protein sequence ID" value="CAA7397719.1"/>
    <property type="molecule type" value="Genomic_DNA"/>
</dbReference>
<evidence type="ECO:0000313" key="2">
    <source>
        <dbReference type="EMBL" id="CAA7397719.1"/>
    </source>
</evidence>
<organism evidence="2 3">
    <name type="scientific">Spirodela intermedia</name>
    <name type="common">Intermediate duckweed</name>
    <dbReference type="NCBI Taxonomy" id="51605"/>
    <lineage>
        <taxon>Eukaryota</taxon>
        <taxon>Viridiplantae</taxon>
        <taxon>Streptophyta</taxon>
        <taxon>Embryophyta</taxon>
        <taxon>Tracheophyta</taxon>
        <taxon>Spermatophyta</taxon>
        <taxon>Magnoliopsida</taxon>
        <taxon>Liliopsida</taxon>
        <taxon>Araceae</taxon>
        <taxon>Lemnoideae</taxon>
        <taxon>Spirodela</taxon>
    </lineage>
</organism>
<accession>A0A7I8KIV8</accession>
<dbReference type="Proteomes" id="UP000663760">
    <property type="component" value="Chromosome 6"/>
</dbReference>
<sequence length="64" mass="6697">MGTYQPGLQASRKHSQGVAASRGLSSLDQLGHVPLPFHITNGQPAIGQGVVKHVVGNWCGFESS</sequence>
<evidence type="ECO:0000256" key="1">
    <source>
        <dbReference type="SAM" id="MobiDB-lite"/>
    </source>
</evidence>
<dbReference type="AlphaFoldDB" id="A0A7I8KIV8"/>
<feature type="region of interest" description="Disordered" evidence="1">
    <location>
        <begin position="1"/>
        <end position="22"/>
    </location>
</feature>
<name>A0A7I8KIV8_SPIIN</name>
<reference evidence="2" key="1">
    <citation type="submission" date="2020-02" db="EMBL/GenBank/DDBJ databases">
        <authorList>
            <person name="Scholz U."/>
            <person name="Mascher M."/>
            <person name="Fiebig A."/>
        </authorList>
    </citation>
    <scope>NUCLEOTIDE SEQUENCE</scope>
</reference>
<protein>
    <submittedName>
        <fullName evidence="2">Uncharacterized protein</fullName>
    </submittedName>
</protein>
<gene>
    <name evidence="2" type="ORF">SI8410_06008384</name>
</gene>
<evidence type="ECO:0000313" key="3">
    <source>
        <dbReference type="Proteomes" id="UP000663760"/>
    </source>
</evidence>
<keyword evidence="3" id="KW-1185">Reference proteome</keyword>